<name>A0A1I1HXB3_9BACT</name>
<dbReference type="Proteomes" id="UP000198598">
    <property type="component" value="Unassembled WGS sequence"/>
</dbReference>
<dbReference type="STRING" id="662367.SAMN05216167_101800"/>
<dbReference type="InterPro" id="IPR058788">
    <property type="entry name" value="ApnL_N"/>
</dbReference>
<dbReference type="AlphaFoldDB" id="A0A1I1HXB3"/>
<keyword evidence="4" id="KW-1185">Reference proteome</keyword>
<evidence type="ECO:0000313" key="3">
    <source>
        <dbReference type="EMBL" id="SFC28516.1"/>
    </source>
</evidence>
<reference evidence="3 4" key="1">
    <citation type="submission" date="2016-10" db="EMBL/GenBank/DDBJ databases">
        <authorList>
            <person name="de Groot N.N."/>
        </authorList>
    </citation>
    <scope>NUCLEOTIDE SEQUENCE [LARGE SCALE GENOMIC DNA]</scope>
    <source>
        <strain evidence="3 4">DSM 26130</strain>
    </source>
</reference>
<evidence type="ECO:0000259" key="1">
    <source>
        <dbReference type="Pfam" id="PF25837"/>
    </source>
</evidence>
<dbReference type="InterPro" id="IPR058787">
    <property type="entry name" value="ApnL_M"/>
</dbReference>
<proteinExistence type="predicted"/>
<dbReference type="Pfam" id="PF25837">
    <property type="entry name" value="Apionate_lact_N"/>
    <property type="match status" value="1"/>
</dbReference>
<sequence>MTLATTYNMPHFLQAGPFRVRYENGFLRYVSLGDTEILRMIYFAIRNRNWTTAAFTITDEVIEQHADSFRIHYGWHIDDLSIQMTGWVDIRGEADGTITVDFYGKALNDFQKNRIGLCVLHPLDGVLGQPAEVISPDGRIANDNFPVFINPHQPFLNIQTLRWKPASGTVWQLDFSGDVFEMEDQRNWTDASFKTYSTPNSLPFPVAVSASEEFRQNVVFGLSKQAIPNGVAVVETPEKVIEFNPTRPRIGVGQRTDGPPLTNTELALLKKLSLSHLRADVFFRFRFWQTLLTNAIKDAQRLGVPLELAVFFGNEPANELGALQGFLQNHDVTVRSMMLYHTETLTTSNELLQTLVPLLRSEWPGLLIGGGTDDNFAELNRNLVDFELVDFVSYSITPAAHASDNLTIQENIAGQPETVLSARRFSNGKPIHISPITLRPRFTTRAGTVVERLNALADPRQTTEFGADWTRQSLSALTTIGVESITYYQSHGPSGLVSGDTVYPVFNVIQEYQNGAR</sequence>
<evidence type="ECO:0000259" key="2">
    <source>
        <dbReference type="Pfam" id="PF25838"/>
    </source>
</evidence>
<dbReference type="Pfam" id="PF25838">
    <property type="entry name" value="Apionate_lact_M"/>
    <property type="match status" value="1"/>
</dbReference>
<dbReference type="EMBL" id="FOLQ01000001">
    <property type="protein sequence ID" value="SFC28516.1"/>
    <property type="molecule type" value="Genomic_DNA"/>
</dbReference>
<accession>A0A1I1HXB3</accession>
<feature type="domain" description="D-apionate lactonase N-terminal" evidence="1">
    <location>
        <begin position="8"/>
        <end position="223"/>
    </location>
</feature>
<protein>
    <submittedName>
        <fullName evidence="3">Uncharacterized protein</fullName>
    </submittedName>
</protein>
<feature type="domain" description="D-apionate lactonase TIM barrel" evidence="2">
    <location>
        <begin position="250"/>
        <end position="514"/>
    </location>
</feature>
<evidence type="ECO:0000313" key="4">
    <source>
        <dbReference type="Proteomes" id="UP000198598"/>
    </source>
</evidence>
<gene>
    <name evidence="3" type="ORF">SAMN05216167_101800</name>
</gene>
<organism evidence="3 4">
    <name type="scientific">Spirosoma endophyticum</name>
    <dbReference type="NCBI Taxonomy" id="662367"/>
    <lineage>
        <taxon>Bacteria</taxon>
        <taxon>Pseudomonadati</taxon>
        <taxon>Bacteroidota</taxon>
        <taxon>Cytophagia</taxon>
        <taxon>Cytophagales</taxon>
        <taxon>Cytophagaceae</taxon>
        <taxon>Spirosoma</taxon>
    </lineage>
</organism>